<evidence type="ECO:0000259" key="3">
    <source>
        <dbReference type="PROSITE" id="PS51194"/>
    </source>
</evidence>
<gene>
    <name evidence="4" type="ORF">Hs20B_18040</name>
</gene>
<evidence type="ECO:0008006" key="6">
    <source>
        <dbReference type="Google" id="ProtNLM"/>
    </source>
</evidence>
<dbReference type="SUPFAM" id="SSF52540">
    <property type="entry name" value="P-loop containing nucleoside triphosphate hydrolases"/>
    <property type="match status" value="2"/>
</dbReference>
<dbReference type="PANTHER" id="PTHR45629:SF7">
    <property type="entry name" value="DNA EXCISION REPAIR PROTEIN ERCC-6-RELATED"/>
    <property type="match status" value="1"/>
</dbReference>
<dbReference type="InterPro" id="IPR014001">
    <property type="entry name" value="Helicase_ATP-bd"/>
</dbReference>
<dbReference type="Pfam" id="PF00271">
    <property type="entry name" value="Helicase_C"/>
    <property type="match status" value="1"/>
</dbReference>
<dbReference type="EMBL" id="BLLH01000015">
    <property type="protein sequence ID" value="GFH41406.1"/>
    <property type="molecule type" value="Genomic_DNA"/>
</dbReference>
<dbReference type="InterPro" id="IPR038718">
    <property type="entry name" value="SNF2-like_sf"/>
</dbReference>
<evidence type="ECO:0000313" key="4">
    <source>
        <dbReference type="EMBL" id="GFH41406.1"/>
    </source>
</evidence>
<dbReference type="Pfam" id="PF00176">
    <property type="entry name" value="SNF2-rel_dom"/>
    <property type="match status" value="1"/>
</dbReference>
<dbReference type="SMART" id="SM00490">
    <property type="entry name" value="HELICc"/>
    <property type="match status" value="1"/>
</dbReference>
<dbReference type="SMART" id="SM00487">
    <property type="entry name" value="DEXDc"/>
    <property type="match status" value="1"/>
</dbReference>
<keyword evidence="1" id="KW-0378">Hydrolase</keyword>
<dbReference type="Gene3D" id="3.40.50.300">
    <property type="entry name" value="P-loop containing nucleotide triphosphate hydrolases"/>
    <property type="match status" value="1"/>
</dbReference>
<dbReference type="GO" id="GO:0005524">
    <property type="term" value="F:ATP binding"/>
    <property type="evidence" value="ECO:0007669"/>
    <property type="project" value="InterPro"/>
</dbReference>
<evidence type="ECO:0000259" key="2">
    <source>
        <dbReference type="PROSITE" id="PS51192"/>
    </source>
</evidence>
<evidence type="ECO:0000313" key="5">
    <source>
        <dbReference type="Proteomes" id="UP000475928"/>
    </source>
</evidence>
<dbReference type="InterPro" id="IPR000330">
    <property type="entry name" value="SNF2_N"/>
</dbReference>
<feature type="domain" description="Helicase ATP-binding" evidence="2">
    <location>
        <begin position="139"/>
        <end position="312"/>
    </location>
</feature>
<keyword evidence="5" id="KW-1185">Reference proteome</keyword>
<protein>
    <recommendedName>
        <fullName evidence="6">ATP-dependent helicase</fullName>
    </recommendedName>
</protein>
<proteinExistence type="predicted"/>
<dbReference type="PROSITE" id="PS51192">
    <property type="entry name" value="HELICASE_ATP_BIND_1"/>
    <property type="match status" value="1"/>
</dbReference>
<evidence type="ECO:0000256" key="1">
    <source>
        <dbReference type="ARBA" id="ARBA00022801"/>
    </source>
</evidence>
<comment type="caution">
    <text evidence="4">The sequence shown here is derived from an EMBL/GenBank/DDBJ whole genome shotgun (WGS) entry which is preliminary data.</text>
</comment>
<dbReference type="GO" id="GO:0016787">
    <property type="term" value="F:hydrolase activity"/>
    <property type="evidence" value="ECO:0007669"/>
    <property type="project" value="UniProtKB-KW"/>
</dbReference>
<dbReference type="Proteomes" id="UP000475928">
    <property type="component" value="Unassembled WGS sequence"/>
</dbReference>
<dbReference type="InterPro" id="IPR050496">
    <property type="entry name" value="SNF2_RAD54_helicase_repair"/>
</dbReference>
<sequence>MAYMAKFISDKTGKAVKLTRNGSVYHEPWQEMSQWLIDQQKQGNVVPIDDYNFYVNPSVFLKWHAQFDKYTTYTQTVDTILEIPYHNTPKITEKLLHKDKLKIQPYPFQEEGAEFLITPIQKKAHVKIFDENNELWHEKEVEETQYAKLIGDEMGLGKTMQSLSAFNELFYRGQTNKALVVVPASLKGQWQEEVHKFTTFTATVITGAKTKREQTYKAFFSSQTESQILITNYEGVRTDIDLIESLINKFYGNPKNKLTLISDESQKLKNIKSKQTLSFLRLKHSYLFLATGTPVSNKPDELYSISKVLDGTLPQELTIFPDKKQFTKDYVIFGEKFNKTVVLGYHNLDKLRDTFAPYIIKRMKKDVAKNLPKMIEKNLYIDLSDRQAEIYQTIEQDQKVIQDIIDSQQKEIALGKLKQEQAKNEDAVMGYQAMLQSVVSEPKLLYKSDSFIAKKYVKTFETKYTRIDSGQKIKALKDIIREYFESEDNKKIVIFSQYTSFLDLIQEALEKEFRQIPYRIDGSVPTKDRQDILHQFEDNRQDRNVLLLSDAGNAGLNIGFSNLLINATLPWAGATYRQRINRIHRLDSNEEDTKLVINMISKYHAFSTIDEAIWKTISNKNEIADNLY</sequence>
<dbReference type="PROSITE" id="PS51194">
    <property type="entry name" value="HELICASE_CTER"/>
    <property type="match status" value="1"/>
</dbReference>
<dbReference type="AlphaFoldDB" id="A0A6A0B9B7"/>
<dbReference type="CDD" id="cd18793">
    <property type="entry name" value="SF2_C_SNF"/>
    <property type="match status" value="1"/>
</dbReference>
<accession>A0A6A0B9B7</accession>
<feature type="domain" description="Helicase C-terminal" evidence="3">
    <location>
        <begin position="475"/>
        <end position="628"/>
    </location>
</feature>
<dbReference type="InterPro" id="IPR027417">
    <property type="entry name" value="P-loop_NTPase"/>
</dbReference>
<name>A0A6A0B9B7_9LACT</name>
<reference evidence="4 5" key="1">
    <citation type="submission" date="2020-02" db="EMBL/GenBank/DDBJ databases">
        <title>Draft genome sequence of Lactococcus sp. Hs20B0-1.</title>
        <authorList>
            <person name="Noda S."/>
            <person name="Yuki M."/>
            <person name="Ohkuma M."/>
        </authorList>
    </citation>
    <scope>NUCLEOTIDE SEQUENCE [LARGE SCALE GENOMIC DNA]</scope>
    <source>
        <strain evidence="4 5">Hs20B0-1</strain>
    </source>
</reference>
<organism evidence="4 5">
    <name type="scientific">Pseudolactococcus insecticola</name>
    <dbReference type="NCBI Taxonomy" id="2709158"/>
    <lineage>
        <taxon>Bacteria</taxon>
        <taxon>Bacillati</taxon>
        <taxon>Bacillota</taxon>
        <taxon>Bacilli</taxon>
        <taxon>Lactobacillales</taxon>
        <taxon>Streptococcaceae</taxon>
        <taxon>Pseudolactococcus</taxon>
    </lineage>
</organism>
<dbReference type="Gene3D" id="3.40.50.10810">
    <property type="entry name" value="Tandem AAA-ATPase domain"/>
    <property type="match status" value="1"/>
</dbReference>
<dbReference type="RefSeq" id="WP_172357874.1">
    <property type="nucleotide sequence ID" value="NZ_BLLH01000015.1"/>
</dbReference>
<dbReference type="InterPro" id="IPR049730">
    <property type="entry name" value="SNF2/RAD54-like_C"/>
</dbReference>
<dbReference type="InterPro" id="IPR001650">
    <property type="entry name" value="Helicase_C-like"/>
</dbReference>
<dbReference type="PANTHER" id="PTHR45629">
    <property type="entry name" value="SNF2/RAD54 FAMILY MEMBER"/>
    <property type="match status" value="1"/>
</dbReference>